<protein>
    <submittedName>
        <fullName evidence="2">Uncharacterized protein</fullName>
    </submittedName>
</protein>
<reference evidence="2" key="1">
    <citation type="submission" date="2021-12" db="EMBL/GenBank/DDBJ databases">
        <title>Discovery of the Pendulisporaceae a myxobacterial family with distinct sporulation behavior and unique specialized metabolism.</title>
        <authorList>
            <person name="Garcia R."/>
            <person name="Popoff A."/>
            <person name="Bader C.D."/>
            <person name="Loehr J."/>
            <person name="Walesch S."/>
            <person name="Walt C."/>
            <person name="Boldt J."/>
            <person name="Bunk B."/>
            <person name="Haeckl F.J.F.P.J."/>
            <person name="Gunesch A.P."/>
            <person name="Birkelbach J."/>
            <person name="Nuebel U."/>
            <person name="Pietschmann T."/>
            <person name="Bach T."/>
            <person name="Mueller R."/>
        </authorList>
    </citation>
    <scope>NUCLEOTIDE SEQUENCE</scope>
    <source>
        <strain evidence="2">MSr11367</strain>
    </source>
</reference>
<evidence type="ECO:0000256" key="1">
    <source>
        <dbReference type="SAM" id="MobiDB-lite"/>
    </source>
</evidence>
<keyword evidence="3" id="KW-1185">Reference proteome</keyword>
<dbReference type="Proteomes" id="UP001374803">
    <property type="component" value="Chromosome"/>
</dbReference>
<feature type="compositionally biased region" description="Basic and acidic residues" evidence="1">
    <location>
        <begin position="89"/>
        <end position="106"/>
    </location>
</feature>
<evidence type="ECO:0000313" key="3">
    <source>
        <dbReference type="Proteomes" id="UP001374803"/>
    </source>
</evidence>
<evidence type="ECO:0000313" key="2">
    <source>
        <dbReference type="EMBL" id="WXB08421.1"/>
    </source>
</evidence>
<dbReference type="EMBL" id="CP089983">
    <property type="protein sequence ID" value="WXB08421.1"/>
    <property type="molecule type" value="Genomic_DNA"/>
</dbReference>
<accession>A0ABZ2LBW7</accession>
<organism evidence="2 3">
    <name type="scientific">Pendulispora rubella</name>
    <dbReference type="NCBI Taxonomy" id="2741070"/>
    <lineage>
        <taxon>Bacteria</taxon>
        <taxon>Pseudomonadati</taxon>
        <taxon>Myxococcota</taxon>
        <taxon>Myxococcia</taxon>
        <taxon>Myxococcales</taxon>
        <taxon>Sorangiineae</taxon>
        <taxon>Pendulisporaceae</taxon>
        <taxon>Pendulispora</taxon>
    </lineage>
</organism>
<name>A0ABZ2LBW7_9BACT</name>
<feature type="region of interest" description="Disordered" evidence="1">
    <location>
        <begin position="86"/>
        <end position="115"/>
    </location>
</feature>
<gene>
    <name evidence="2" type="ORF">LVJ94_14390</name>
</gene>
<dbReference type="RefSeq" id="WP_394838095.1">
    <property type="nucleotide sequence ID" value="NZ_CP089929.1"/>
</dbReference>
<proteinExistence type="predicted"/>
<sequence>MPGEPFFHILPQAFTDRGARDDEAARDLLAIYDALTGSRLAIEVPSPTNDRRQRLRGFLPELERVVYAALEQGILRFERHQMAWPFSDNEEKPQEHRPPSTVDERPGTFTVKAVDPVGDPVDGIDMIFDANGQQKKVATDAGGIARWSGVQASEARARLADAAAVMEKLTKRWTSARKRKEPEGSDVTVREVEDDISPFTVKDAVQHTLLLEPPRMEIPEQKESFLGNDEPILLASNDPNFIPGGGVRAQHEKRGKYSSPANEPPDVYAPFRQVTSPSPPDIAFDHGFLDDGNGNIDPTKRRPATAEDKLEKKKWELIAAGAILLRPDLYDGSFAYDHFIHGNGEDWKFDFERYVSSTRNKAVPDVAIDGSGVKTLESIIEDVEVPRFSGQSR</sequence>